<dbReference type="RefSeq" id="WP_060593123.1">
    <property type="nucleotide sequence ID" value="NZ_CAACYE020000001.1"/>
</dbReference>
<organism evidence="1 2">
    <name type="scientific">Nocardia farcinica</name>
    <dbReference type="NCBI Taxonomy" id="37329"/>
    <lineage>
        <taxon>Bacteria</taxon>
        <taxon>Bacillati</taxon>
        <taxon>Actinomycetota</taxon>
        <taxon>Actinomycetes</taxon>
        <taxon>Mycobacteriales</taxon>
        <taxon>Nocardiaceae</taxon>
        <taxon>Nocardia</taxon>
    </lineage>
</organism>
<dbReference type="KEGG" id="nfr:ERS450000_03309"/>
<sequence>MGVENYPPLLDKAAQKTGEVRDRINAVLTTLSASLAGRGAPWGNDKIGDQFTQGENGYFVSRENLTTSAANMATTFDNFSTSQTDAAFHLRTMDLGNGDQYRT</sequence>
<evidence type="ECO:0000313" key="1">
    <source>
        <dbReference type="EMBL" id="CRY79077.1"/>
    </source>
</evidence>
<dbReference type="AlphaFoldDB" id="A0A0H5NUC6"/>
<accession>A0A0H5NUC6</accession>
<gene>
    <name evidence="1" type="ORF">ERS450000_03309</name>
</gene>
<name>A0A0H5NUC6_NOCFR</name>
<dbReference type="Proteomes" id="UP000057820">
    <property type="component" value="Chromosome 1"/>
</dbReference>
<protein>
    <recommendedName>
        <fullName evidence="3">WXG100 family type VII secretion target</fullName>
    </recommendedName>
</protein>
<proteinExistence type="predicted"/>
<dbReference type="EMBL" id="LN868938">
    <property type="protein sequence ID" value="CRY79077.1"/>
    <property type="molecule type" value="Genomic_DNA"/>
</dbReference>
<evidence type="ECO:0000313" key="2">
    <source>
        <dbReference type="Proteomes" id="UP000057820"/>
    </source>
</evidence>
<evidence type="ECO:0008006" key="3">
    <source>
        <dbReference type="Google" id="ProtNLM"/>
    </source>
</evidence>
<reference evidence="2" key="1">
    <citation type="submission" date="2015-03" db="EMBL/GenBank/DDBJ databases">
        <authorList>
            <consortium name="Pathogen Informatics"/>
        </authorList>
    </citation>
    <scope>NUCLEOTIDE SEQUENCE [LARGE SCALE GENOMIC DNA]</scope>
    <source>
        <strain evidence="2">NCTC11134</strain>
    </source>
</reference>